<keyword evidence="6 11" id="KW-1133">Transmembrane helix</keyword>
<evidence type="ECO:0000256" key="11">
    <source>
        <dbReference type="SAM" id="Phobius"/>
    </source>
</evidence>
<evidence type="ECO:0000259" key="12">
    <source>
        <dbReference type="Pfam" id="PF03908"/>
    </source>
</evidence>
<keyword evidence="7" id="KW-0175">Coiled coil</keyword>
<evidence type="ECO:0000256" key="2">
    <source>
        <dbReference type="ARBA" id="ARBA00022448"/>
    </source>
</evidence>
<dbReference type="EMBL" id="CP031048">
    <property type="protein sequence ID" value="QDZ25019.1"/>
    <property type="molecule type" value="Genomic_DNA"/>
</dbReference>
<dbReference type="InterPro" id="IPR056173">
    <property type="entry name" value="Sec20_C"/>
</dbReference>
<gene>
    <name evidence="13" type="ORF">A3770_15p75370</name>
</gene>
<keyword evidence="14" id="KW-1185">Reference proteome</keyword>
<evidence type="ECO:0000256" key="10">
    <source>
        <dbReference type="SAM" id="MobiDB-lite"/>
    </source>
</evidence>
<feature type="compositionally biased region" description="Acidic residues" evidence="10">
    <location>
        <begin position="329"/>
        <end position="341"/>
    </location>
</feature>
<evidence type="ECO:0000256" key="1">
    <source>
        <dbReference type="ARBA" id="ARBA00004163"/>
    </source>
</evidence>
<keyword evidence="5" id="KW-0931">ER-Golgi transport</keyword>
<proteinExistence type="inferred from homology"/>
<keyword evidence="4" id="KW-0256">Endoplasmic reticulum</keyword>
<evidence type="ECO:0000256" key="8">
    <source>
        <dbReference type="ARBA" id="ARBA00023136"/>
    </source>
</evidence>
<organism evidence="13 14">
    <name type="scientific">Chloropicon primus</name>
    <dbReference type="NCBI Taxonomy" id="1764295"/>
    <lineage>
        <taxon>Eukaryota</taxon>
        <taxon>Viridiplantae</taxon>
        <taxon>Chlorophyta</taxon>
        <taxon>Chloropicophyceae</taxon>
        <taxon>Chloropicales</taxon>
        <taxon>Chloropicaceae</taxon>
        <taxon>Chloropicon</taxon>
    </lineage>
</organism>
<feature type="compositionally biased region" description="Basic and acidic residues" evidence="10">
    <location>
        <begin position="257"/>
        <end position="267"/>
    </location>
</feature>
<dbReference type="GO" id="GO:0006890">
    <property type="term" value="P:retrograde vesicle-mediated transport, Golgi to endoplasmic reticulum"/>
    <property type="evidence" value="ECO:0007669"/>
    <property type="project" value="InterPro"/>
</dbReference>
<dbReference type="GO" id="GO:0005789">
    <property type="term" value="C:endoplasmic reticulum membrane"/>
    <property type="evidence" value="ECO:0007669"/>
    <property type="project" value="UniProtKB-SubCell"/>
</dbReference>
<sequence>MAIEDDDLLEEARGLDRDLVKVLGEVEEDLDAFLATQPTTSSPSSPSFDARGIEEAATRVNGKLGKARQQLRELQILSEEAEKEDVFQELCKVVSDHKRRLEMNRSKAKDVLHNASLAMKHEAAKREREELLGRGVGPGKVGAARPSRTELEAAEKVTSSLQKTRQLLVRQLDHTGSTLGLMDESEQTLSKVNEKYSEQTGLLGRGKHLLTSMENQEKFERFLLYFCFCLFLLAVVYVGGKRVFYFAPVHKLVPGREGAKVGDDGKAIEVPSPPPPAPPPPSLQGPGPGPGTNEPSGVASPVEIETVAREREAGRGPEAMAGEHPKPEDVEEEPPVPEEAEEPPRPGAGEAEQAKPRVGRVVEKTVRTSPRLAAKRREGSDQIKSEL</sequence>
<feature type="compositionally biased region" description="Basic and acidic residues" evidence="10">
    <location>
        <begin position="306"/>
        <end position="328"/>
    </location>
</feature>
<feature type="compositionally biased region" description="Basic and acidic residues" evidence="10">
    <location>
        <begin position="375"/>
        <end position="387"/>
    </location>
</feature>
<dbReference type="AlphaFoldDB" id="A0A5B8MWS5"/>
<keyword evidence="3 11" id="KW-0812">Transmembrane</keyword>
<evidence type="ECO:0000256" key="6">
    <source>
        <dbReference type="ARBA" id="ARBA00022989"/>
    </source>
</evidence>
<dbReference type="InterPro" id="IPR005606">
    <property type="entry name" value="Sec20"/>
</dbReference>
<dbReference type="STRING" id="1764295.A0A5B8MWS5"/>
<evidence type="ECO:0000256" key="7">
    <source>
        <dbReference type="ARBA" id="ARBA00023054"/>
    </source>
</evidence>
<comment type="subcellular location">
    <subcellularLocation>
        <location evidence="1">Endoplasmic reticulum membrane</location>
        <topology evidence="1">Single-pass type IV membrane protein</topology>
    </subcellularLocation>
</comment>
<dbReference type="Proteomes" id="UP000316726">
    <property type="component" value="Chromosome 15"/>
</dbReference>
<dbReference type="GO" id="GO:0031201">
    <property type="term" value="C:SNARE complex"/>
    <property type="evidence" value="ECO:0007669"/>
    <property type="project" value="TreeGrafter"/>
</dbReference>
<comment type="similarity">
    <text evidence="9">Belongs to the SEC20 family.</text>
</comment>
<dbReference type="PANTHER" id="PTHR12825">
    <property type="entry name" value="BNIP1-RELATED"/>
    <property type="match status" value="1"/>
</dbReference>
<evidence type="ECO:0000313" key="13">
    <source>
        <dbReference type="EMBL" id="QDZ25019.1"/>
    </source>
</evidence>
<dbReference type="OrthoDB" id="46868at2759"/>
<feature type="compositionally biased region" description="Pro residues" evidence="10">
    <location>
        <begin position="271"/>
        <end position="289"/>
    </location>
</feature>
<reference evidence="13 14" key="1">
    <citation type="submission" date="2018-07" db="EMBL/GenBank/DDBJ databases">
        <title>The complete nuclear genome of the prasinophyte Chloropicon primus (CCMP1205).</title>
        <authorList>
            <person name="Pombert J.-F."/>
            <person name="Otis C."/>
            <person name="Turmel M."/>
            <person name="Lemieux C."/>
        </authorList>
    </citation>
    <scope>NUCLEOTIDE SEQUENCE [LARGE SCALE GENOMIC DNA]</scope>
    <source>
        <strain evidence="13 14">CCMP1205</strain>
    </source>
</reference>
<keyword evidence="2" id="KW-0813">Transport</keyword>
<feature type="transmembrane region" description="Helical" evidence="11">
    <location>
        <begin position="222"/>
        <end position="240"/>
    </location>
</feature>
<evidence type="ECO:0000256" key="9">
    <source>
        <dbReference type="ARBA" id="ARBA00037934"/>
    </source>
</evidence>
<evidence type="ECO:0000256" key="5">
    <source>
        <dbReference type="ARBA" id="ARBA00022892"/>
    </source>
</evidence>
<keyword evidence="8 11" id="KW-0472">Membrane</keyword>
<name>A0A5B8MWS5_9CHLO</name>
<evidence type="ECO:0000313" key="14">
    <source>
        <dbReference type="Proteomes" id="UP000316726"/>
    </source>
</evidence>
<dbReference type="PANTHER" id="PTHR12825:SF0">
    <property type="entry name" value="VESICLE TRANSPORT PROTEIN SEC20"/>
    <property type="match status" value="1"/>
</dbReference>
<dbReference type="GO" id="GO:0005484">
    <property type="term" value="F:SNAP receptor activity"/>
    <property type="evidence" value="ECO:0007669"/>
    <property type="project" value="InterPro"/>
</dbReference>
<evidence type="ECO:0000256" key="4">
    <source>
        <dbReference type="ARBA" id="ARBA00022824"/>
    </source>
</evidence>
<dbReference type="Pfam" id="PF03908">
    <property type="entry name" value="Sec20"/>
    <property type="match status" value="1"/>
</dbReference>
<protein>
    <recommendedName>
        <fullName evidence="12">Sec20 C-terminal domain-containing protein</fullName>
    </recommendedName>
</protein>
<feature type="region of interest" description="Disordered" evidence="10">
    <location>
        <begin position="255"/>
        <end position="387"/>
    </location>
</feature>
<feature type="compositionally biased region" description="Basic and acidic residues" evidence="10">
    <location>
        <begin position="352"/>
        <end position="366"/>
    </location>
</feature>
<accession>A0A5B8MWS5</accession>
<evidence type="ECO:0000256" key="3">
    <source>
        <dbReference type="ARBA" id="ARBA00022692"/>
    </source>
</evidence>
<feature type="domain" description="Sec20 C-terminal" evidence="12">
    <location>
        <begin position="154"/>
        <end position="243"/>
    </location>
</feature>